<dbReference type="EMBL" id="CP016428">
    <property type="protein sequence ID" value="ANW01279.1"/>
    <property type="molecule type" value="Genomic_DNA"/>
</dbReference>
<sequence>MTDFIGRLLFAAHAMGVGILFLVISSWCELPHPWTRSPLQNAVNVRRALALATSLEAKAACGSRQASLSAKGLFFALFQQHHFQRRPSASSSKLVLTAAFSLQKK</sequence>
<dbReference type="RefSeq" id="WP_065728545.1">
    <property type="nucleotide sequence ID" value="NZ_CP016428.1"/>
</dbReference>
<keyword evidence="1" id="KW-0812">Transmembrane</keyword>
<keyword evidence="1" id="KW-0472">Membrane</keyword>
<keyword evidence="3" id="KW-1185">Reference proteome</keyword>
<proteinExistence type="predicted"/>
<dbReference type="KEGG" id="bic:LMTR13_14990"/>
<evidence type="ECO:0000313" key="2">
    <source>
        <dbReference type="EMBL" id="ANW01279.1"/>
    </source>
</evidence>
<reference evidence="2 3" key="1">
    <citation type="submission" date="2016-07" db="EMBL/GenBank/DDBJ databases">
        <title>Complete genome sequence of Bradyrhizobium icense LMTR 13T, a potential inoculant strain isolated from lima bean (Phaseolus lunatus) in Peru.</title>
        <authorList>
            <person name="Ormeno-Orrillo E."/>
            <person name="Duran D."/>
            <person name="Rogel M.A."/>
            <person name="Rey L."/>
            <person name="Imperial J."/>
            <person name="Ruiz-Argueso T."/>
            <person name="Martinez-Romero E."/>
        </authorList>
    </citation>
    <scope>NUCLEOTIDE SEQUENCE [LARGE SCALE GENOMIC DNA]</scope>
    <source>
        <strain evidence="2 3">LMTR 13</strain>
    </source>
</reference>
<feature type="transmembrane region" description="Helical" evidence="1">
    <location>
        <begin position="7"/>
        <end position="27"/>
    </location>
</feature>
<dbReference type="AlphaFoldDB" id="A0A1B1UEU5"/>
<evidence type="ECO:0000313" key="3">
    <source>
        <dbReference type="Proteomes" id="UP000092839"/>
    </source>
</evidence>
<dbReference type="STRING" id="1274631.LMTR13_14990"/>
<protein>
    <submittedName>
        <fullName evidence="2">Uncharacterized protein</fullName>
    </submittedName>
</protein>
<organism evidence="2 3">
    <name type="scientific">Bradyrhizobium icense</name>
    <dbReference type="NCBI Taxonomy" id="1274631"/>
    <lineage>
        <taxon>Bacteria</taxon>
        <taxon>Pseudomonadati</taxon>
        <taxon>Pseudomonadota</taxon>
        <taxon>Alphaproteobacteria</taxon>
        <taxon>Hyphomicrobiales</taxon>
        <taxon>Nitrobacteraceae</taxon>
        <taxon>Bradyrhizobium</taxon>
    </lineage>
</organism>
<name>A0A1B1UEU5_9BRAD</name>
<accession>A0A1B1UEU5</accession>
<dbReference type="Proteomes" id="UP000092839">
    <property type="component" value="Chromosome"/>
</dbReference>
<keyword evidence="1" id="KW-1133">Transmembrane helix</keyword>
<gene>
    <name evidence="2" type="ORF">LMTR13_14990</name>
</gene>
<evidence type="ECO:0000256" key="1">
    <source>
        <dbReference type="SAM" id="Phobius"/>
    </source>
</evidence>